<organism evidence="1 2">
    <name type="scientific">Grifola frondosa</name>
    <name type="common">Maitake</name>
    <name type="synonym">Polyporus frondosus</name>
    <dbReference type="NCBI Taxonomy" id="5627"/>
    <lineage>
        <taxon>Eukaryota</taxon>
        <taxon>Fungi</taxon>
        <taxon>Dikarya</taxon>
        <taxon>Basidiomycota</taxon>
        <taxon>Agaricomycotina</taxon>
        <taxon>Agaricomycetes</taxon>
        <taxon>Polyporales</taxon>
        <taxon>Grifolaceae</taxon>
        <taxon>Grifola</taxon>
    </lineage>
</organism>
<comment type="caution">
    <text evidence="1">The sequence shown here is derived from an EMBL/GenBank/DDBJ whole genome shotgun (WGS) entry which is preliminary data.</text>
</comment>
<dbReference type="AlphaFoldDB" id="A0A1C7LZ83"/>
<sequence>MPRISAAQTYVAKRSEHRNVLKRLLPFLVDTAGVSQCLRSTVLRRPQFRHHIPNFVLRAVRKAIRNGHIELLLQV</sequence>
<evidence type="ECO:0000313" key="2">
    <source>
        <dbReference type="Proteomes" id="UP000092993"/>
    </source>
</evidence>
<name>A0A1C7LZ83_GRIFR</name>
<proteinExistence type="predicted"/>
<protein>
    <submittedName>
        <fullName evidence="1">Uncharacterized protein</fullName>
    </submittedName>
</protein>
<accession>A0A1C7LZ83</accession>
<evidence type="ECO:0000313" key="1">
    <source>
        <dbReference type="EMBL" id="OBZ70025.1"/>
    </source>
</evidence>
<gene>
    <name evidence="1" type="ORF">A0H81_09979</name>
</gene>
<dbReference type="Proteomes" id="UP000092993">
    <property type="component" value="Unassembled WGS sequence"/>
</dbReference>
<keyword evidence="2" id="KW-1185">Reference proteome</keyword>
<reference evidence="1 2" key="1">
    <citation type="submission" date="2016-03" db="EMBL/GenBank/DDBJ databases">
        <title>Whole genome sequencing of Grifola frondosa 9006-11.</title>
        <authorList>
            <person name="Min B."/>
            <person name="Park H."/>
            <person name="Kim J.-G."/>
            <person name="Cho H."/>
            <person name="Oh Y.-L."/>
            <person name="Kong W.-S."/>
            <person name="Choi I.-G."/>
        </authorList>
    </citation>
    <scope>NUCLEOTIDE SEQUENCE [LARGE SCALE GENOMIC DNA]</scope>
    <source>
        <strain evidence="1 2">9006-11</strain>
    </source>
</reference>
<dbReference type="EMBL" id="LUGG01000014">
    <property type="protein sequence ID" value="OBZ70025.1"/>
    <property type="molecule type" value="Genomic_DNA"/>
</dbReference>